<proteinExistence type="predicted"/>
<name>A0A2J6PT96_9HELO</name>
<sequence>MSVGASHAERHGLLRRQRLFSALVVNINRPWLYGELFQDIDLEVAEGVKISPGPLALHRLIEAQDNNTINQYDQFSAYPTSFIVAADTNIEFSGSTKHIQEHFDSHSNAGSTSVGRGPWSASSSFYEVGSSSDLQMHTTATGCKLTFGSSQVIAWVSQILPALPRTEKFNPLTQGACTAVPK</sequence>
<dbReference type="Proteomes" id="UP000235672">
    <property type="component" value="Unassembled WGS sequence"/>
</dbReference>
<protein>
    <submittedName>
        <fullName evidence="1">Uncharacterized protein</fullName>
    </submittedName>
</protein>
<dbReference type="AlphaFoldDB" id="A0A2J6PT96"/>
<keyword evidence="2" id="KW-1185">Reference proteome</keyword>
<dbReference type="EMBL" id="KZ613501">
    <property type="protein sequence ID" value="PMD17156.1"/>
    <property type="molecule type" value="Genomic_DNA"/>
</dbReference>
<dbReference type="OrthoDB" id="3543547at2759"/>
<accession>A0A2J6PT96</accession>
<evidence type="ECO:0000313" key="2">
    <source>
        <dbReference type="Proteomes" id="UP000235672"/>
    </source>
</evidence>
<gene>
    <name evidence="1" type="ORF">NA56DRAFT_708036</name>
</gene>
<organism evidence="1 2">
    <name type="scientific">Hyaloscypha hepaticicola</name>
    <dbReference type="NCBI Taxonomy" id="2082293"/>
    <lineage>
        <taxon>Eukaryota</taxon>
        <taxon>Fungi</taxon>
        <taxon>Dikarya</taxon>
        <taxon>Ascomycota</taxon>
        <taxon>Pezizomycotina</taxon>
        <taxon>Leotiomycetes</taxon>
        <taxon>Helotiales</taxon>
        <taxon>Hyaloscyphaceae</taxon>
        <taxon>Hyaloscypha</taxon>
    </lineage>
</organism>
<reference evidence="1 2" key="1">
    <citation type="submission" date="2016-05" db="EMBL/GenBank/DDBJ databases">
        <title>A degradative enzymes factory behind the ericoid mycorrhizal symbiosis.</title>
        <authorList>
            <consortium name="DOE Joint Genome Institute"/>
            <person name="Martino E."/>
            <person name="Morin E."/>
            <person name="Grelet G."/>
            <person name="Kuo A."/>
            <person name="Kohler A."/>
            <person name="Daghino S."/>
            <person name="Barry K."/>
            <person name="Choi C."/>
            <person name="Cichocki N."/>
            <person name="Clum A."/>
            <person name="Copeland A."/>
            <person name="Hainaut M."/>
            <person name="Haridas S."/>
            <person name="Labutti K."/>
            <person name="Lindquist E."/>
            <person name="Lipzen A."/>
            <person name="Khouja H.-R."/>
            <person name="Murat C."/>
            <person name="Ohm R."/>
            <person name="Olson A."/>
            <person name="Spatafora J."/>
            <person name="Veneault-Fourrey C."/>
            <person name="Henrissat B."/>
            <person name="Grigoriev I."/>
            <person name="Martin F."/>
            <person name="Perotto S."/>
        </authorList>
    </citation>
    <scope>NUCLEOTIDE SEQUENCE [LARGE SCALE GENOMIC DNA]</scope>
    <source>
        <strain evidence="1 2">UAMH 7357</strain>
    </source>
</reference>
<evidence type="ECO:0000313" key="1">
    <source>
        <dbReference type="EMBL" id="PMD17156.1"/>
    </source>
</evidence>